<evidence type="ECO:0000313" key="4">
    <source>
        <dbReference type="Proteomes" id="UP000308181"/>
    </source>
</evidence>
<dbReference type="PANTHER" id="PTHR34386">
    <property type="entry name" value="GLUTAREDOXIN"/>
    <property type="match status" value="1"/>
</dbReference>
<gene>
    <name evidence="3" type="ORF">FA046_16230</name>
</gene>
<dbReference type="PROSITE" id="PS51257">
    <property type="entry name" value="PROKAR_LIPOPROTEIN"/>
    <property type="match status" value="1"/>
</dbReference>
<evidence type="ECO:0000313" key="3">
    <source>
        <dbReference type="EMBL" id="TKB95547.1"/>
    </source>
</evidence>
<dbReference type="GO" id="GO:0045454">
    <property type="term" value="P:cell redox homeostasis"/>
    <property type="evidence" value="ECO:0007669"/>
    <property type="project" value="TreeGrafter"/>
</dbReference>
<dbReference type="OrthoDB" id="526867at2"/>
<dbReference type="Pfam" id="PF04784">
    <property type="entry name" value="DUF547"/>
    <property type="match status" value="1"/>
</dbReference>
<dbReference type="RefSeq" id="WP_136827593.1">
    <property type="nucleotide sequence ID" value="NZ_SWBP01000008.1"/>
</dbReference>
<dbReference type="Proteomes" id="UP000308181">
    <property type="component" value="Unassembled WGS sequence"/>
</dbReference>
<organism evidence="3 4">
    <name type="scientific">Pedobacter cryophilus</name>
    <dbReference type="NCBI Taxonomy" id="2571271"/>
    <lineage>
        <taxon>Bacteria</taxon>
        <taxon>Pseudomonadati</taxon>
        <taxon>Bacteroidota</taxon>
        <taxon>Sphingobacteriia</taxon>
        <taxon>Sphingobacteriales</taxon>
        <taxon>Sphingobacteriaceae</taxon>
        <taxon>Pedobacter</taxon>
    </lineage>
</organism>
<feature type="signal peptide" evidence="1">
    <location>
        <begin position="1"/>
        <end position="26"/>
    </location>
</feature>
<evidence type="ECO:0000256" key="1">
    <source>
        <dbReference type="SAM" id="SignalP"/>
    </source>
</evidence>
<dbReference type="GO" id="GO:0009055">
    <property type="term" value="F:electron transfer activity"/>
    <property type="evidence" value="ECO:0007669"/>
    <property type="project" value="TreeGrafter"/>
</dbReference>
<keyword evidence="1" id="KW-0732">Signal</keyword>
<name>A0A4U1BW79_9SPHI</name>
<proteinExistence type="predicted"/>
<sequence length="270" mass="29837">MKIHHHILLSFLFIVLSVGCSTGATKASNETSNVVSKVDVNPKIAEESKPTSVDHSDFNKILQSYVSANGNVNYAGLAKDKSKLKGYIVSLTKINPSSLSKNEKLAYWINAYNALTLDQIITNYPTTSILKIANGKVWDQTLSYKFDGKAVTLNQIEKKILLGNELFDARIHFAVNCAAVSCPTLINKAYTADNVQALLTQNTKSALTNPAFNKISTAKASISMLFNWYKADFDKAEGSVINFINKYSSTKVNSNTKIDYLEYNWNLNGK</sequence>
<keyword evidence="4" id="KW-1185">Reference proteome</keyword>
<protein>
    <submittedName>
        <fullName evidence="3">DUF547 domain-containing protein</fullName>
    </submittedName>
</protein>
<dbReference type="PANTHER" id="PTHR34386:SF1">
    <property type="entry name" value="GLUTAREDOXIN-LIKE PROTEIN NRDH"/>
    <property type="match status" value="1"/>
</dbReference>
<feature type="domain" description="DUF547" evidence="2">
    <location>
        <begin position="97"/>
        <end position="204"/>
    </location>
</feature>
<comment type="caution">
    <text evidence="3">The sequence shown here is derived from an EMBL/GenBank/DDBJ whole genome shotgun (WGS) entry which is preliminary data.</text>
</comment>
<accession>A0A4U1BW79</accession>
<dbReference type="AlphaFoldDB" id="A0A4U1BW79"/>
<dbReference type="InterPro" id="IPR006869">
    <property type="entry name" value="DUF547"/>
</dbReference>
<evidence type="ECO:0000259" key="2">
    <source>
        <dbReference type="Pfam" id="PF04784"/>
    </source>
</evidence>
<feature type="chain" id="PRO_5021032237" evidence="1">
    <location>
        <begin position="27"/>
        <end position="270"/>
    </location>
</feature>
<reference evidence="3 4" key="1">
    <citation type="submission" date="2019-04" db="EMBL/GenBank/DDBJ databases">
        <title>Pedobacter sp. AR-3-17 sp. nov., isolated from Arctic soil.</title>
        <authorList>
            <person name="Dahal R.H."/>
            <person name="Kim D.-U."/>
        </authorList>
    </citation>
    <scope>NUCLEOTIDE SEQUENCE [LARGE SCALE GENOMIC DNA]</scope>
    <source>
        <strain evidence="3 4">AR-3-17</strain>
    </source>
</reference>
<dbReference type="EMBL" id="SWBP01000008">
    <property type="protein sequence ID" value="TKB95547.1"/>
    <property type="molecule type" value="Genomic_DNA"/>
</dbReference>
<dbReference type="InterPro" id="IPR051548">
    <property type="entry name" value="Grx-like_ET"/>
</dbReference>